<keyword evidence="1" id="KW-1133">Transmembrane helix</keyword>
<gene>
    <name evidence="2" type="ORF">SHM_15210</name>
</gene>
<keyword evidence="1" id="KW-0472">Membrane</keyword>
<evidence type="ECO:0000313" key="2">
    <source>
        <dbReference type="EMBL" id="BDT03875.1"/>
    </source>
</evidence>
<feature type="transmembrane region" description="Helical" evidence="1">
    <location>
        <begin position="110"/>
        <end position="132"/>
    </location>
</feature>
<dbReference type="EMBL" id="AP026933">
    <property type="protein sequence ID" value="BDT03875.1"/>
    <property type="molecule type" value="Genomic_DNA"/>
</dbReference>
<evidence type="ECO:0000313" key="3">
    <source>
        <dbReference type="Proteomes" id="UP001163387"/>
    </source>
</evidence>
<feature type="transmembrane region" description="Helical" evidence="1">
    <location>
        <begin position="154"/>
        <end position="178"/>
    </location>
</feature>
<proteinExistence type="predicted"/>
<protein>
    <recommendedName>
        <fullName evidence="4">Transmembrane protein</fullName>
    </recommendedName>
</protein>
<dbReference type="RefSeq" id="WP_281747871.1">
    <property type="nucleotide sequence ID" value="NZ_AP026933.1"/>
</dbReference>
<organism evidence="2 3">
    <name type="scientific">Spiroplasma ixodetis</name>
    <dbReference type="NCBI Taxonomy" id="2141"/>
    <lineage>
        <taxon>Bacteria</taxon>
        <taxon>Bacillati</taxon>
        <taxon>Mycoplasmatota</taxon>
        <taxon>Mollicutes</taxon>
        <taxon>Entomoplasmatales</taxon>
        <taxon>Spiroplasmataceae</taxon>
        <taxon>Spiroplasma</taxon>
    </lineage>
</organism>
<sequence length="207" mass="24921">MVIYYFYFTTQTNYLVLIYLFAFLFESKFKENSKPSFYILLSITIYITITMLVFWIGIISNSQERSKYGTDIYLWFKTIILNLIMPIVMILNFALSCGRDFYSLKNHHKLYMWFILFYPCFYVVMVMVRGVLRVKQGENINTCYPYFFFNYQKYGVGVLVTAIIFLLIISIGLQYLYLWINNIQYKKKHDDDKPNFPIITYPYGFKL</sequence>
<evidence type="ECO:0000256" key="1">
    <source>
        <dbReference type="SAM" id="Phobius"/>
    </source>
</evidence>
<name>A0ABM8BVL3_9MOLU</name>
<accession>A0ABM8BVL3</accession>
<feature type="transmembrane region" description="Helical" evidence="1">
    <location>
        <begin position="37"/>
        <end position="60"/>
    </location>
</feature>
<evidence type="ECO:0008006" key="4">
    <source>
        <dbReference type="Google" id="ProtNLM"/>
    </source>
</evidence>
<feature type="transmembrane region" description="Helical" evidence="1">
    <location>
        <begin position="72"/>
        <end position="98"/>
    </location>
</feature>
<dbReference type="Proteomes" id="UP001163387">
    <property type="component" value="Chromosome"/>
</dbReference>
<dbReference type="NCBIfam" id="NF038065">
    <property type="entry name" value="Pr6Pr"/>
    <property type="match status" value="1"/>
</dbReference>
<feature type="transmembrane region" description="Helical" evidence="1">
    <location>
        <begin position="6"/>
        <end position="25"/>
    </location>
</feature>
<keyword evidence="3" id="KW-1185">Reference proteome</keyword>
<dbReference type="InterPro" id="IPR049713">
    <property type="entry name" value="Pr6Pr-like"/>
</dbReference>
<keyword evidence="1" id="KW-0812">Transmembrane</keyword>
<reference evidence="2 3" key="1">
    <citation type="journal article" date="2022" name="Front. Microbiol.">
        <title>Male-killing mechanisms vary between Spiroplasma species.</title>
        <authorList>
            <person name="Arai H."/>
            <person name="Inoue M."/>
            <person name="Kageyama D."/>
        </authorList>
    </citation>
    <scope>NUCLEOTIDE SEQUENCE [LARGE SCALE GENOMIC DNA]</scope>
    <source>
        <strain evidence="3">sHm</strain>
    </source>
</reference>